<dbReference type="InterPro" id="IPR011530">
    <property type="entry name" value="rRNA_adenine_dimethylase"/>
</dbReference>
<evidence type="ECO:0000256" key="8">
    <source>
        <dbReference type="PROSITE-ProRule" id="PRU01026"/>
    </source>
</evidence>
<protein>
    <recommendedName>
        <fullName evidence="7">Ribosomal RNA small subunit methyltransferase A</fullName>
        <ecNumber evidence="7">2.1.1.182</ecNumber>
    </recommendedName>
    <alternativeName>
        <fullName evidence="7">16S rRNA (adenine(1518)-N(6)/adenine(1519)-N(6))-dimethyltransferase</fullName>
    </alternativeName>
    <alternativeName>
        <fullName evidence="7">16S rRNA dimethyladenosine transferase</fullName>
    </alternativeName>
    <alternativeName>
        <fullName evidence="7">16S rRNA dimethylase</fullName>
    </alternativeName>
    <alternativeName>
        <fullName evidence="7">S-adenosylmethionine-6-N', N'-adenosyl(rRNA) dimethyltransferase</fullName>
    </alternativeName>
</protein>
<dbReference type="PANTHER" id="PTHR11727:SF7">
    <property type="entry name" value="DIMETHYLADENOSINE TRANSFERASE-RELATED"/>
    <property type="match status" value="1"/>
</dbReference>
<comment type="similarity">
    <text evidence="7">Belongs to the class I-like SAM-binding methyltransferase superfamily. rRNA adenine N(6)-methyltransferase family. RsmA subfamily.</text>
</comment>
<dbReference type="InterPro" id="IPR020596">
    <property type="entry name" value="rRNA_Ade_Mease_Trfase_CS"/>
</dbReference>
<reference evidence="11" key="1">
    <citation type="journal article" date="2019" name="Int. J. Syst. Evol. Microbiol.">
        <title>The Global Catalogue of Microorganisms (GCM) 10K type strain sequencing project: providing services to taxonomists for standard genome sequencing and annotation.</title>
        <authorList>
            <consortium name="The Broad Institute Genomics Platform"/>
            <consortium name="The Broad Institute Genome Sequencing Center for Infectious Disease"/>
            <person name="Wu L."/>
            <person name="Ma J."/>
        </authorList>
    </citation>
    <scope>NUCLEOTIDE SEQUENCE [LARGE SCALE GENOMIC DNA]</scope>
    <source>
        <strain evidence="11">KCTC 52640</strain>
    </source>
</reference>
<keyword evidence="2 7" id="KW-0698">rRNA processing</keyword>
<keyword evidence="11" id="KW-1185">Reference proteome</keyword>
<evidence type="ECO:0000256" key="6">
    <source>
        <dbReference type="ARBA" id="ARBA00022884"/>
    </source>
</evidence>
<dbReference type="EMBL" id="JBHRSS010000009">
    <property type="protein sequence ID" value="MFC3105995.1"/>
    <property type="molecule type" value="Genomic_DNA"/>
</dbReference>
<feature type="binding site" evidence="7 8">
    <location>
        <position position="36"/>
    </location>
    <ligand>
        <name>S-adenosyl-L-methionine</name>
        <dbReference type="ChEBI" id="CHEBI:59789"/>
    </ligand>
</feature>
<keyword evidence="1 7" id="KW-0963">Cytoplasm</keyword>
<evidence type="ECO:0000256" key="2">
    <source>
        <dbReference type="ARBA" id="ARBA00022552"/>
    </source>
</evidence>
<proteinExistence type="inferred from homology"/>
<evidence type="ECO:0000313" key="10">
    <source>
        <dbReference type="EMBL" id="MFC3105995.1"/>
    </source>
</evidence>
<feature type="domain" description="Ribosomal RNA adenine methylase transferase N-terminal" evidence="9">
    <location>
        <begin position="16"/>
        <end position="189"/>
    </location>
</feature>
<dbReference type="PANTHER" id="PTHR11727">
    <property type="entry name" value="DIMETHYLADENOSINE TRANSFERASE"/>
    <property type="match status" value="1"/>
</dbReference>
<dbReference type="Gene3D" id="3.40.50.150">
    <property type="entry name" value="Vaccinia Virus protein VP39"/>
    <property type="match status" value="1"/>
</dbReference>
<evidence type="ECO:0000313" key="11">
    <source>
        <dbReference type="Proteomes" id="UP001595462"/>
    </source>
</evidence>
<dbReference type="GO" id="GO:0052908">
    <property type="term" value="F:16S rRNA (adenine(1518)-N(6)/adenine(1519)-N(6))-dimethyltransferase activity"/>
    <property type="evidence" value="ECO:0007669"/>
    <property type="project" value="UniProtKB-EC"/>
</dbReference>
<dbReference type="PROSITE" id="PS01131">
    <property type="entry name" value="RRNA_A_DIMETH"/>
    <property type="match status" value="1"/>
</dbReference>
<dbReference type="EC" id="2.1.1.182" evidence="7"/>
<dbReference type="InterPro" id="IPR029063">
    <property type="entry name" value="SAM-dependent_MTases_sf"/>
</dbReference>
<accession>A0ABV7ETW4</accession>
<dbReference type="NCBIfam" id="TIGR00755">
    <property type="entry name" value="ksgA"/>
    <property type="match status" value="1"/>
</dbReference>
<dbReference type="CDD" id="cd02440">
    <property type="entry name" value="AdoMet_MTases"/>
    <property type="match status" value="1"/>
</dbReference>
<feature type="binding site" evidence="7 8">
    <location>
        <position position="57"/>
    </location>
    <ligand>
        <name>S-adenosyl-L-methionine</name>
        <dbReference type="ChEBI" id="CHEBI:59789"/>
    </ligand>
</feature>
<comment type="catalytic activity">
    <reaction evidence="7">
        <text>adenosine(1518)/adenosine(1519) in 16S rRNA + 4 S-adenosyl-L-methionine = N(6)-dimethyladenosine(1518)/N(6)-dimethyladenosine(1519) in 16S rRNA + 4 S-adenosyl-L-homocysteine + 4 H(+)</text>
        <dbReference type="Rhea" id="RHEA:19609"/>
        <dbReference type="Rhea" id="RHEA-COMP:10232"/>
        <dbReference type="Rhea" id="RHEA-COMP:10233"/>
        <dbReference type="ChEBI" id="CHEBI:15378"/>
        <dbReference type="ChEBI" id="CHEBI:57856"/>
        <dbReference type="ChEBI" id="CHEBI:59789"/>
        <dbReference type="ChEBI" id="CHEBI:74411"/>
        <dbReference type="ChEBI" id="CHEBI:74493"/>
        <dbReference type="EC" id="2.1.1.182"/>
    </reaction>
</comment>
<gene>
    <name evidence="7 10" type="primary">rsmA</name>
    <name evidence="7" type="synonym">ksgA</name>
    <name evidence="10" type="ORF">ACFOSU_19165</name>
</gene>
<keyword evidence="6 7" id="KW-0694">RNA-binding</keyword>
<dbReference type="PROSITE" id="PS51689">
    <property type="entry name" value="SAM_RNA_A_N6_MT"/>
    <property type="match status" value="1"/>
</dbReference>
<keyword evidence="3 7" id="KW-0489">Methyltransferase</keyword>
<dbReference type="RefSeq" id="WP_380691551.1">
    <property type="nucleotide sequence ID" value="NZ_JBHRSS010000009.1"/>
</dbReference>
<name>A0ABV7ETW4_9GAMM</name>
<feature type="binding site" evidence="7 8">
    <location>
        <position position="82"/>
    </location>
    <ligand>
        <name>S-adenosyl-L-methionine</name>
        <dbReference type="ChEBI" id="CHEBI:59789"/>
    </ligand>
</feature>
<evidence type="ECO:0000256" key="4">
    <source>
        <dbReference type="ARBA" id="ARBA00022679"/>
    </source>
</evidence>
<dbReference type="SUPFAM" id="SSF53335">
    <property type="entry name" value="S-adenosyl-L-methionine-dependent methyltransferases"/>
    <property type="match status" value="1"/>
</dbReference>
<feature type="binding site" evidence="7 8">
    <location>
        <position position="104"/>
    </location>
    <ligand>
        <name>S-adenosyl-L-methionine</name>
        <dbReference type="ChEBI" id="CHEBI:59789"/>
    </ligand>
</feature>
<dbReference type="SMART" id="SM00650">
    <property type="entry name" value="rADc"/>
    <property type="match status" value="1"/>
</dbReference>
<evidence type="ECO:0000259" key="9">
    <source>
        <dbReference type="SMART" id="SM00650"/>
    </source>
</evidence>
<dbReference type="InterPro" id="IPR001737">
    <property type="entry name" value="KsgA/Erm"/>
</dbReference>
<dbReference type="Proteomes" id="UP001595462">
    <property type="component" value="Unassembled WGS sequence"/>
</dbReference>
<feature type="binding site" evidence="7 8">
    <location>
        <position position="9"/>
    </location>
    <ligand>
        <name>S-adenosyl-L-methionine</name>
        <dbReference type="ChEBI" id="CHEBI:59789"/>
    </ligand>
</feature>
<comment type="caution">
    <text evidence="10">The sequence shown here is derived from an EMBL/GenBank/DDBJ whole genome shotgun (WGS) entry which is preliminary data.</text>
</comment>
<evidence type="ECO:0000256" key="3">
    <source>
        <dbReference type="ARBA" id="ARBA00022603"/>
    </source>
</evidence>
<comment type="subcellular location">
    <subcellularLocation>
        <location evidence="7">Cytoplasm</location>
    </subcellularLocation>
</comment>
<organism evidence="10 11">
    <name type="scientific">Salinisphaera aquimarina</name>
    <dbReference type="NCBI Taxonomy" id="2094031"/>
    <lineage>
        <taxon>Bacteria</taxon>
        <taxon>Pseudomonadati</taxon>
        <taxon>Pseudomonadota</taxon>
        <taxon>Gammaproteobacteria</taxon>
        <taxon>Salinisphaerales</taxon>
        <taxon>Salinisphaeraceae</taxon>
        <taxon>Salinisphaera</taxon>
    </lineage>
</organism>
<keyword evidence="4 7" id="KW-0808">Transferase</keyword>
<dbReference type="Gene3D" id="1.10.8.100">
    <property type="entry name" value="Ribosomal RNA adenine dimethylase-like, domain 2"/>
    <property type="match status" value="1"/>
</dbReference>
<dbReference type="Pfam" id="PF00398">
    <property type="entry name" value="RrnaAD"/>
    <property type="match status" value="1"/>
</dbReference>
<evidence type="ECO:0000256" key="7">
    <source>
        <dbReference type="HAMAP-Rule" id="MF_00607"/>
    </source>
</evidence>
<dbReference type="HAMAP" id="MF_00607">
    <property type="entry name" value="16SrRNA_methyltr_A"/>
    <property type="match status" value="1"/>
</dbReference>
<keyword evidence="5 7" id="KW-0949">S-adenosyl-L-methionine</keyword>
<evidence type="ECO:0000256" key="1">
    <source>
        <dbReference type="ARBA" id="ARBA00022490"/>
    </source>
</evidence>
<sequence>MARKRFGQHFLHDQRVIERILSTLDARSDDRLVEIGPGQGALTSPLLERVARLSVIEIDRDLVAALRRQAEREPRLDVIEGDALKIDYAALAEQRNGTLRLVGNLPYNISSPLLFALLASPAPIQDMHFMLQKEVVDRMVAEPGGRDYGRLTVTLGAQAHAEHLFDVPPGAFSPPPRVMSAVVRITPRPPLFELADQRLFYRLVTAAFSQRRKTLRNALSAFVSVATIEACDIDPGLRPERLSAADFARLANAVAAEAPAPD</sequence>
<evidence type="ECO:0000256" key="5">
    <source>
        <dbReference type="ARBA" id="ARBA00022691"/>
    </source>
</evidence>
<comment type="function">
    <text evidence="7">Specifically dimethylates two adjacent adenosines (A1518 and A1519) in the loop of a conserved hairpin near the 3'-end of 16S rRNA in the 30S particle. May play a critical role in biogenesis of 30S subunits.</text>
</comment>
<dbReference type="InterPro" id="IPR020598">
    <property type="entry name" value="rRNA_Ade_methylase_Trfase_N"/>
</dbReference>
<dbReference type="InterPro" id="IPR023165">
    <property type="entry name" value="rRNA_Ade_diMease-like_C"/>
</dbReference>
<feature type="binding site" evidence="7 8">
    <location>
        <position position="11"/>
    </location>
    <ligand>
        <name>S-adenosyl-L-methionine</name>
        <dbReference type="ChEBI" id="CHEBI:59789"/>
    </ligand>
</feature>